<feature type="domain" description="Reverse transcriptase/retrotransposon-derived protein RNase H-like" evidence="1">
    <location>
        <begin position="34"/>
        <end position="104"/>
    </location>
</feature>
<accession>A0AAF0ZZB1</accession>
<evidence type="ECO:0000313" key="3">
    <source>
        <dbReference type="Proteomes" id="UP001234989"/>
    </source>
</evidence>
<dbReference type="InterPro" id="IPR051320">
    <property type="entry name" value="Viral_Replic_Matur_Polypro"/>
</dbReference>
<evidence type="ECO:0000259" key="1">
    <source>
        <dbReference type="Pfam" id="PF17919"/>
    </source>
</evidence>
<dbReference type="Pfam" id="PF17919">
    <property type="entry name" value="RT_RNaseH_2"/>
    <property type="match status" value="1"/>
</dbReference>
<evidence type="ECO:0000313" key="2">
    <source>
        <dbReference type="EMBL" id="WMV54785.1"/>
    </source>
</evidence>
<dbReference type="InterPro" id="IPR043502">
    <property type="entry name" value="DNA/RNA_pol_sf"/>
</dbReference>
<dbReference type="PANTHER" id="PTHR33064:SF37">
    <property type="entry name" value="RIBONUCLEASE H"/>
    <property type="match status" value="1"/>
</dbReference>
<dbReference type="SUPFAM" id="SSF56672">
    <property type="entry name" value="DNA/RNA polymerases"/>
    <property type="match status" value="1"/>
</dbReference>
<sequence>FLGLESCYKLFVEGFSSITSFLYRLTHKKVKFLWSVACEKNFYNLKNRLTLVPVLTLLEGLDDFLVYFDPSRITLCCVLMYHGNFKCYSSGQLKVHEKNYPTHDL</sequence>
<name>A0AAF0ZZB1_SOLVR</name>
<dbReference type="AlphaFoldDB" id="A0AAF0ZZB1"/>
<feature type="non-terminal residue" evidence="2">
    <location>
        <position position="1"/>
    </location>
</feature>
<dbReference type="EMBL" id="CP133622">
    <property type="protein sequence ID" value="WMV54785.1"/>
    <property type="molecule type" value="Genomic_DNA"/>
</dbReference>
<gene>
    <name evidence="2" type="ORF">MTR67_048170</name>
</gene>
<dbReference type="Gene3D" id="3.30.70.270">
    <property type="match status" value="1"/>
</dbReference>
<dbReference type="PANTHER" id="PTHR33064">
    <property type="entry name" value="POL PROTEIN"/>
    <property type="match status" value="1"/>
</dbReference>
<organism evidence="2 3">
    <name type="scientific">Solanum verrucosum</name>
    <dbReference type="NCBI Taxonomy" id="315347"/>
    <lineage>
        <taxon>Eukaryota</taxon>
        <taxon>Viridiplantae</taxon>
        <taxon>Streptophyta</taxon>
        <taxon>Embryophyta</taxon>
        <taxon>Tracheophyta</taxon>
        <taxon>Spermatophyta</taxon>
        <taxon>Magnoliopsida</taxon>
        <taxon>eudicotyledons</taxon>
        <taxon>Gunneridae</taxon>
        <taxon>Pentapetalae</taxon>
        <taxon>asterids</taxon>
        <taxon>lamiids</taxon>
        <taxon>Solanales</taxon>
        <taxon>Solanaceae</taxon>
        <taxon>Solanoideae</taxon>
        <taxon>Solaneae</taxon>
        <taxon>Solanum</taxon>
    </lineage>
</organism>
<dbReference type="InterPro" id="IPR041577">
    <property type="entry name" value="RT_RNaseH_2"/>
</dbReference>
<reference evidence="2" key="1">
    <citation type="submission" date="2023-08" db="EMBL/GenBank/DDBJ databases">
        <title>A de novo genome assembly of Solanum verrucosum Schlechtendal, a Mexican diploid species geographically isolated from the other diploid A-genome species in potato relatives.</title>
        <authorList>
            <person name="Hosaka K."/>
        </authorList>
    </citation>
    <scope>NUCLEOTIDE SEQUENCE</scope>
    <source>
        <tissue evidence="2">Young leaves</tissue>
    </source>
</reference>
<dbReference type="Proteomes" id="UP001234989">
    <property type="component" value="Chromosome 11"/>
</dbReference>
<proteinExistence type="predicted"/>
<protein>
    <recommendedName>
        <fullName evidence="1">Reverse transcriptase/retrotransposon-derived protein RNase H-like domain-containing protein</fullName>
    </recommendedName>
</protein>
<keyword evidence="3" id="KW-1185">Reference proteome</keyword>
<dbReference type="InterPro" id="IPR043128">
    <property type="entry name" value="Rev_trsase/Diguanyl_cyclase"/>
</dbReference>